<organism evidence="2 3">
    <name type="scientific">Chromobacterium paludis</name>
    <dbReference type="NCBI Taxonomy" id="2605945"/>
    <lineage>
        <taxon>Bacteria</taxon>
        <taxon>Pseudomonadati</taxon>
        <taxon>Pseudomonadota</taxon>
        <taxon>Betaproteobacteria</taxon>
        <taxon>Neisseriales</taxon>
        <taxon>Chromobacteriaceae</taxon>
        <taxon>Chromobacterium</taxon>
    </lineage>
</organism>
<dbReference type="InterPro" id="IPR051553">
    <property type="entry name" value="Ran_GTPase-activating"/>
</dbReference>
<protein>
    <recommendedName>
        <fullName evidence="4">Chromosome condensation regulator RCC1</fullName>
    </recommendedName>
</protein>
<dbReference type="PANTHER" id="PTHR45982:SF1">
    <property type="entry name" value="REGULATOR OF CHROMOSOME CONDENSATION"/>
    <property type="match status" value="1"/>
</dbReference>
<proteinExistence type="predicted"/>
<keyword evidence="3" id="KW-1185">Reference proteome</keyword>
<gene>
    <name evidence="2" type="ORF">FYK34_17405</name>
</gene>
<dbReference type="AlphaFoldDB" id="A0A5C1DKR9"/>
<sequence>MPRATTTWRLSTLSISMAMIGTLAGCGGGSDEQGGRSTSNLQEQAKLTLDVYGARGARLSASSEGCVGGAKINWSAADDAKLTASGASVDDPAPDHPLQVTASCGNASATLTLAAQSVFTTPGVFAVIQPDRTLAVWGDKLLGGDLSSLKPEQQPKNVVQVVGNERALAALQADGKVVSWGSVWAKSPFVSVQGVTTNRFMTAAGAFGKVVKLWPTQRSFVALNEDGSAATWGLTQKTFGGLGAWKTAAQSFPSADALAGLRDIRDVSYNLAAAAALKKDGTVVAWGDPESGGDTAPVAAKLKDVVKLYATDYQFAALKQDGSVVSWGINWDTEDFFNGQEAAPQNALNLVSNGAVLAVLGKNGLVSTIGSPQFDKGANLTLLEASLSNVAKVFASKAAFAALKQDGSVVTWGDKLRNDPSAAQSQLNNVVDIASTELAFAALKKDGSVVTWGDETRGGDSGAVQPQLNNVVALYANDYAFAALKKDGSVVTWGAPMHGGDSSAVQGKLKNIRAIYSTALGGFLAVAKDGQFISWGSPSAGDAAPPASLKTIPYLKS</sequence>
<evidence type="ECO:0000313" key="2">
    <source>
        <dbReference type="EMBL" id="QEL57210.1"/>
    </source>
</evidence>
<evidence type="ECO:0000313" key="3">
    <source>
        <dbReference type="Proteomes" id="UP000322079"/>
    </source>
</evidence>
<dbReference type="SUPFAM" id="SSF50985">
    <property type="entry name" value="RCC1/BLIP-II"/>
    <property type="match status" value="1"/>
</dbReference>
<evidence type="ECO:0000256" key="1">
    <source>
        <dbReference type="SAM" id="SignalP"/>
    </source>
</evidence>
<reference evidence="2 3" key="1">
    <citation type="submission" date="2019-08" db="EMBL/GenBank/DDBJ databases">
        <title>Chromobacterium paludis, a novel bacterium isolated from a Maryland marsh pond.</title>
        <authorList>
            <person name="Blackburn M.B."/>
            <person name="Gundersen-Rindal D.E."/>
        </authorList>
    </citation>
    <scope>NUCLEOTIDE SEQUENCE [LARGE SCALE GENOMIC DNA]</scope>
    <source>
        <strain evidence="3">IIBBL 257-1</strain>
    </source>
</reference>
<evidence type="ECO:0008006" key="4">
    <source>
        <dbReference type="Google" id="ProtNLM"/>
    </source>
</evidence>
<dbReference type="KEGG" id="chrm:FYK34_17405"/>
<dbReference type="RefSeq" id="WP_149298642.1">
    <property type="nucleotide sequence ID" value="NZ_CP043473.1"/>
</dbReference>
<dbReference type="InterPro" id="IPR009091">
    <property type="entry name" value="RCC1/BLIP-II"/>
</dbReference>
<name>A0A5C1DKR9_9NEIS</name>
<dbReference type="Proteomes" id="UP000322079">
    <property type="component" value="Chromosome"/>
</dbReference>
<dbReference type="Gene3D" id="2.130.10.30">
    <property type="entry name" value="Regulator of chromosome condensation 1/beta-lactamase-inhibitor protein II"/>
    <property type="match status" value="3"/>
</dbReference>
<dbReference type="EMBL" id="CP043473">
    <property type="protein sequence ID" value="QEL57210.1"/>
    <property type="molecule type" value="Genomic_DNA"/>
</dbReference>
<feature type="chain" id="PRO_5022935700" description="Chromosome condensation regulator RCC1" evidence="1">
    <location>
        <begin position="25"/>
        <end position="557"/>
    </location>
</feature>
<dbReference type="PROSITE" id="PS51257">
    <property type="entry name" value="PROKAR_LIPOPROTEIN"/>
    <property type="match status" value="1"/>
</dbReference>
<keyword evidence="1" id="KW-0732">Signal</keyword>
<dbReference type="PANTHER" id="PTHR45982">
    <property type="entry name" value="REGULATOR OF CHROMOSOME CONDENSATION"/>
    <property type="match status" value="1"/>
</dbReference>
<accession>A0A5C1DKR9</accession>
<feature type="signal peptide" evidence="1">
    <location>
        <begin position="1"/>
        <end position="24"/>
    </location>
</feature>